<feature type="active site" description="Charge relay system" evidence="2">
    <location>
        <position position="203"/>
    </location>
</feature>
<name>A0A8K0UNQ1_9AGAR</name>
<dbReference type="AlphaFoldDB" id="A0A8K0UNQ1"/>
<protein>
    <submittedName>
        <fullName evidence="4">AB-hydrolase YheT</fullName>
    </submittedName>
</protein>
<feature type="domain" description="AB hydrolase-1" evidence="3">
    <location>
        <begin position="117"/>
        <end position="235"/>
    </location>
</feature>
<dbReference type="OrthoDB" id="5954035at2759"/>
<gene>
    <name evidence="4" type="ORF">BXZ70DRAFT_894774</name>
</gene>
<reference evidence="4" key="1">
    <citation type="journal article" date="2021" name="New Phytol.">
        <title>Evolutionary innovations through gain and loss of genes in the ectomycorrhizal Boletales.</title>
        <authorList>
            <person name="Wu G."/>
            <person name="Miyauchi S."/>
            <person name="Morin E."/>
            <person name="Kuo A."/>
            <person name="Drula E."/>
            <person name="Varga T."/>
            <person name="Kohler A."/>
            <person name="Feng B."/>
            <person name="Cao Y."/>
            <person name="Lipzen A."/>
            <person name="Daum C."/>
            <person name="Hundley H."/>
            <person name="Pangilinan J."/>
            <person name="Johnson J."/>
            <person name="Barry K."/>
            <person name="LaButti K."/>
            <person name="Ng V."/>
            <person name="Ahrendt S."/>
            <person name="Min B."/>
            <person name="Choi I.G."/>
            <person name="Park H."/>
            <person name="Plett J.M."/>
            <person name="Magnuson J."/>
            <person name="Spatafora J.W."/>
            <person name="Nagy L.G."/>
            <person name="Henrissat B."/>
            <person name="Grigoriev I.V."/>
            <person name="Yang Z.L."/>
            <person name="Xu J."/>
            <person name="Martin F.M."/>
        </authorList>
    </citation>
    <scope>NUCLEOTIDE SEQUENCE</scope>
    <source>
        <strain evidence="4">KKN 215</strain>
    </source>
</reference>
<feature type="active site" description="Charge relay system" evidence="2">
    <location>
        <position position="344"/>
    </location>
</feature>
<evidence type="ECO:0000313" key="4">
    <source>
        <dbReference type="EMBL" id="KAH8099492.1"/>
    </source>
</evidence>
<dbReference type="GO" id="GO:0047372">
    <property type="term" value="F:monoacylglycerol lipase activity"/>
    <property type="evidence" value="ECO:0007669"/>
    <property type="project" value="TreeGrafter"/>
</dbReference>
<dbReference type="PANTHER" id="PTHR10794:SF63">
    <property type="entry name" value="ALPHA_BETA HYDROLASE 1, ISOFORM A"/>
    <property type="match status" value="1"/>
</dbReference>
<comment type="caution">
    <text evidence="4">The sequence shown here is derived from an EMBL/GenBank/DDBJ whole genome shotgun (WGS) entry which is preliminary data.</text>
</comment>
<dbReference type="InterPro" id="IPR029058">
    <property type="entry name" value="AB_hydrolase_fold"/>
</dbReference>
<dbReference type="Pfam" id="PF00561">
    <property type="entry name" value="Abhydrolase_1"/>
    <property type="match status" value="1"/>
</dbReference>
<keyword evidence="5" id="KW-1185">Reference proteome</keyword>
<feature type="active site" description="Charge relay system" evidence="2">
    <location>
        <position position="373"/>
    </location>
</feature>
<organism evidence="4 5">
    <name type="scientific">Cristinia sonorae</name>
    <dbReference type="NCBI Taxonomy" id="1940300"/>
    <lineage>
        <taxon>Eukaryota</taxon>
        <taxon>Fungi</taxon>
        <taxon>Dikarya</taxon>
        <taxon>Basidiomycota</taxon>
        <taxon>Agaricomycotina</taxon>
        <taxon>Agaricomycetes</taxon>
        <taxon>Agaricomycetidae</taxon>
        <taxon>Agaricales</taxon>
        <taxon>Pleurotineae</taxon>
        <taxon>Stephanosporaceae</taxon>
        <taxon>Cristinia</taxon>
    </lineage>
</organism>
<dbReference type="PANTHER" id="PTHR10794">
    <property type="entry name" value="ABHYDROLASE DOMAIN-CONTAINING PROTEIN"/>
    <property type="match status" value="1"/>
</dbReference>
<evidence type="ECO:0000256" key="1">
    <source>
        <dbReference type="ARBA" id="ARBA00010884"/>
    </source>
</evidence>
<dbReference type="SUPFAM" id="SSF53474">
    <property type="entry name" value="alpha/beta-Hydrolases"/>
    <property type="match status" value="1"/>
</dbReference>
<dbReference type="InterPro" id="IPR012020">
    <property type="entry name" value="ABHD4"/>
</dbReference>
<dbReference type="Proteomes" id="UP000813824">
    <property type="component" value="Unassembled WGS sequence"/>
</dbReference>
<dbReference type="GO" id="GO:0051792">
    <property type="term" value="P:medium-chain fatty acid biosynthetic process"/>
    <property type="evidence" value="ECO:0007669"/>
    <property type="project" value="TreeGrafter"/>
</dbReference>
<dbReference type="InterPro" id="IPR050960">
    <property type="entry name" value="AB_hydrolase_4_sf"/>
</dbReference>
<dbReference type="EMBL" id="JAEVFJ010000019">
    <property type="protein sequence ID" value="KAH8099492.1"/>
    <property type="molecule type" value="Genomic_DNA"/>
</dbReference>
<proteinExistence type="inferred from homology"/>
<accession>A0A8K0UNQ1</accession>
<sequence>MGALLSLFVAMAHTPRLHFAQSPAAIRIRKEHSSTHGETPTLSALVASQCPSLFTRFRPAWWLSSGHLQTFYSAIGDFSNIDKVEYDRTLLRTVDGGTLGLDFTGPADPSELPADTPVVVVLHGLTGGSHESYVRAILAPACTPVVQGGLGYRAVVVNFRGCAGVPLTSPRLYSGGTTDDIRTALMYISATYPGAPLLGVGFSLGANVLVRYLAEEGDQSRLNAGCVLGSPWNFPANIDALESTFFRRTVYSRSLGQNLVTLMKRHLNSLSKFPDAPMTQAMAAVATMNRPLLTTFDDTMTRLCGGPSPPFPFPSGRDYYVWASGHDLLPKIRVPLLAINAADDPLVPMLPVDTGNAALSPWVVFSVTEGGGHLGWFEQASRFSAKRWITKPVLEWMKLVGNVVADTRRMKSLREADGFTKEEGRDDIGYVKVEGGGHVVGVEGQDGLLAGL</sequence>
<comment type="similarity">
    <text evidence="1">Belongs to the AB hydrolase superfamily. AB hydrolase 4 family.</text>
</comment>
<evidence type="ECO:0000313" key="5">
    <source>
        <dbReference type="Proteomes" id="UP000813824"/>
    </source>
</evidence>
<dbReference type="PIRSF" id="PIRSF005211">
    <property type="entry name" value="Ab_hydro_YheT"/>
    <property type="match status" value="1"/>
</dbReference>
<dbReference type="InterPro" id="IPR000073">
    <property type="entry name" value="AB_hydrolase_1"/>
</dbReference>
<evidence type="ECO:0000256" key="2">
    <source>
        <dbReference type="PIRSR" id="PIRSR005211-1"/>
    </source>
</evidence>
<evidence type="ECO:0000259" key="3">
    <source>
        <dbReference type="Pfam" id="PF00561"/>
    </source>
</evidence>
<dbReference type="GO" id="GO:0008126">
    <property type="term" value="F:acetylesterase activity"/>
    <property type="evidence" value="ECO:0007669"/>
    <property type="project" value="TreeGrafter"/>
</dbReference>
<dbReference type="Gene3D" id="3.40.50.1820">
    <property type="entry name" value="alpha/beta hydrolase"/>
    <property type="match status" value="1"/>
</dbReference>
<dbReference type="GO" id="GO:0051793">
    <property type="term" value="P:medium-chain fatty acid catabolic process"/>
    <property type="evidence" value="ECO:0007669"/>
    <property type="project" value="TreeGrafter"/>
</dbReference>